<gene>
    <name evidence="6" type="ORF">FWK35_00002752</name>
</gene>
<dbReference type="GO" id="GO:0006281">
    <property type="term" value="P:DNA repair"/>
    <property type="evidence" value="ECO:0007669"/>
    <property type="project" value="UniProtKB-KW"/>
</dbReference>
<dbReference type="PANTHER" id="PTHR10870:SF0">
    <property type="entry name" value="CELL CYCLE CHECKPOINT PROTEIN RAD1"/>
    <property type="match status" value="1"/>
</dbReference>
<dbReference type="PRINTS" id="PR01245">
    <property type="entry name" value="RAD1REC1"/>
</dbReference>
<keyword evidence="5" id="KW-0539">Nucleus</keyword>
<dbReference type="Gene3D" id="3.70.10.10">
    <property type="match status" value="1"/>
</dbReference>
<dbReference type="InterPro" id="IPR003021">
    <property type="entry name" value="Rad1_Rec1_Rad17"/>
</dbReference>
<dbReference type="EMBL" id="VUJU01000562">
    <property type="protein sequence ID" value="KAF0769639.1"/>
    <property type="molecule type" value="Genomic_DNA"/>
</dbReference>
<dbReference type="Pfam" id="PF02144">
    <property type="entry name" value="Rad1"/>
    <property type="match status" value="1"/>
</dbReference>
<evidence type="ECO:0000256" key="1">
    <source>
        <dbReference type="ARBA" id="ARBA00004123"/>
    </source>
</evidence>
<dbReference type="PANTHER" id="PTHR10870">
    <property type="entry name" value="CELL CYCLE CHECKPOINT PROTEIN RAD1"/>
    <property type="match status" value="1"/>
</dbReference>
<evidence type="ECO:0000313" key="7">
    <source>
        <dbReference type="Proteomes" id="UP000478052"/>
    </source>
</evidence>
<evidence type="ECO:0000256" key="3">
    <source>
        <dbReference type="ARBA" id="ARBA00022763"/>
    </source>
</evidence>
<keyword evidence="3" id="KW-0227">DNA damage</keyword>
<accession>A0A6G0ZGN0</accession>
<comment type="caution">
    <text evidence="6">The sequence shown here is derived from an EMBL/GenBank/DDBJ whole genome shotgun (WGS) entry which is preliminary data.</text>
</comment>
<keyword evidence="7" id="KW-1185">Reference proteome</keyword>
<dbReference type="GO" id="GO:0030896">
    <property type="term" value="C:checkpoint clamp complex"/>
    <property type="evidence" value="ECO:0007669"/>
    <property type="project" value="TreeGrafter"/>
</dbReference>
<comment type="similarity">
    <text evidence="2">Belongs to the rad1 family.</text>
</comment>
<dbReference type="PRINTS" id="PR01246">
    <property type="entry name" value="RAD1REPAIR"/>
</dbReference>
<dbReference type="GO" id="GO:0000077">
    <property type="term" value="P:DNA damage checkpoint signaling"/>
    <property type="evidence" value="ECO:0007669"/>
    <property type="project" value="InterPro"/>
</dbReference>
<protein>
    <submittedName>
        <fullName evidence="6">Cell cycle checkpoint protein RAD1-like</fullName>
    </submittedName>
</protein>
<dbReference type="InterPro" id="IPR046938">
    <property type="entry name" value="DNA_clamp_sf"/>
</dbReference>
<evidence type="ECO:0000256" key="4">
    <source>
        <dbReference type="ARBA" id="ARBA00023204"/>
    </source>
</evidence>
<comment type="subcellular location">
    <subcellularLocation>
        <location evidence="1">Nucleus</location>
    </subcellularLocation>
</comment>
<name>A0A6G0ZGN0_APHCR</name>
<dbReference type="AlphaFoldDB" id="A0A6G0ZGN0"/>
<dbReference type="Proteomes" id="UP000478052">
    <property type="component" value="Unassembled WGS sequence"/>
</dbReference>
<dbReference type="OrthoDB" id="337581at2759"/>
<organism evidence="6 7">
    <name type="scientific">Aphis craccivora</name>
    <name type="common">Cowpea aphid</name>
    <dbReference type="NCBI Taxonomy" id="307492"/>
    <lineage>
        <taxon>Eukaryota</taxon>
        <taxon>Metazoa</taxon>
        <taxon>Ecdysozoa</taxon>
        <taxon>Arthropoda</taxon>
        <taxon>Hexapoda</taxon>
        <taxon>Insecta</taxon>
        <taxon>Pterygota</taxon>
        <taxon>Neoptera</taxon>
        <taxon>Paraneoptera</taxon>
        <taxon>Hemiptera</taxon>
        <taxon>Sternorrhyncha</taxon>
        <taxon>Aphidomorpha</taxon>
        <taxon>Aphidoidea</taxon>
        <taxon>Aphididae</taxon>
        <taxon>Aphidini</taxon>
        <taxon>Aphis</taxon>
        <taxon>Aphis</taxon>
    </lineage>
</organism>
<sequence>MEIDGNDSFEEKYLLVAKADNVKHISSLLKAVNFKDVGVCFATEHGLKIVVEDSKCVQANTFIGSEIFQEYHLNDDTVAFRIDLNTLIECLTIFDGCSTNPSSTTALKLTYKEYGSPVKLLLEEGGIITDCSLRTMEVFDILDFSIPAESTTSKIILRSSDFKDILSDIDGTSDYVEFTFSEEPQYFKILTSGIAGKCSVEIPSKSEIMEQFVCSTTITVKYKYKQIKPFLKCMNISQKTLIRTNEEGLLCCQFMVQVDSHTCYLEYFSDQVKYDKSWIINCFSKFSSNNEHTISIPMTVGFLNHSLNILADKVNEFIYLTPDTYVMHSTLHLGILSFDSCHPGKWVLSFNDEPSAMDCIDTLRKNDIKVTDIQKLISERVHLEDVIIKTVTDVGFPHFVAEVENAIKTNMFDH</sequence>
<keyword evidence="4" id="KW-0234">DNA repair</keyword>
<evidence type="ECO:0000256" key="2">
    <source>
        <dbReference type="ARBA" id="ARBA00010991"/>
    </source>
</evidence>
<dbReference type="CDD" id="cd00577">
    <property type="entry name" value="PCNA"/>
    <property type="match status" value="1"/>
</dbReference>
<dbReference type="SUPFAM" id="SSF55979">
    <property type="entry name" value="DNA clamp"/>
    <property type="match status" value="1"/>
</dbReference>
<dbReference type="InterPro" id="IPR003011">
    <property type="entry name" value="Cell_cycle_checkpoint_Rad1"/>
</dbReference>
<reference evidence="6 7" key="1">
    <citation type="submission" date="2019-08" db="EMBL/GenBank/DDBJ databases">
        <title>Whole genome of Aphis craccivora.</title>
        <authorList>
            <person name="Voronova N.V."/>
            <person name="Shulinski R.S."/>
            <person name="Bandarenka Y.V."/>
            <person name="Zhorov D.G."/>
            <person name="Warner D."/>
        </authorList>
    </citation>
    <scope>NUCLEOTIDE SEQUENCE [LARGE SCALE GENOMIC DNA]</scope>
    <source>
        <strain evidence="6">180601</strain>
        <tissue evidence="6">Whole Body</tissue>
    </source>
</reference>
<proteinExistence type="inferred from homology"/>
<evidence type="ECO:0000256" key="5">
    <source>
        <dbReference type="ARBA" id="ARBA00023242"/>
    </source>
</evidence>
<evidence type="ECO:0000313" key="6">
    <source>
        <dbReference type="EMBL" id="KAF0769639.1"/>
    </source>
</evidence>